<evidence type="ECO:0000256" key="1">
    <source>
        <dbReference type="SAM" id="Phobius"/>
    </source>
</evidence>
<dbReference type="InterPro" id="IPR023393">
    <property type="entry name" value="START-like_dom_sf"/>
</dbReference>
<keyword evidence="1" id="KW-0812">Transmembrane</keyword>
<gene>
    <name evidence="2" type="ORF">FJQ54_06010</name>
</gene>
<dbReference type="SUPFAM" id="SSF55961">
    <property type="entry name" value="Bet v1-like"/>
    <property type="match status" value="1"/>
</dbReference>
<dbReference type="Proteomes" id="UP000319897">
    <property type="component" value="Unassembled WGS sequence"/>
</dbReference>
<dbReference type="RefSeq" id="WP_140927515.1">
    <property type="nucleotide sequence ID" value="NZ_VFSU01000018.1"/>
</dbReference>
<evidence type="ECO:0000313" key="3">
    <source>
        <dbReference type="Proteomes" id="UP000319897"/>
    </source>
</evidence>
<keyword evidence="3" id="KW-1185">Reference proteome</keyword>
<evidence type="ECO:0000313" key="2">
    <source>
        <dbReference type="EMBL" id="TPE62451.1"/>
    </source>
</evidence>
<accession>A0A501XP64</accession>
<dbReference type="AlphaFoldDB" id="A0A501XP64"/>
<keyword evidence="1" id="KW-0472">Membrane</keyword>
<dbReference type="Gene3D" id="3.30.530.20">
    <property type="match status" value="1"/>
</dbReference>
<organism evidence="2 3">
    <name type="scientific">Sandaracinobacter neustonicus</name>
    <dbReference type="NCBI Taxonomy" id="1715348"/>
    <lineage>
        <taxon>Bacteria</taxon>
        <taxon>Pseudomonadati</taxon>
        <taxon>Pseudomonadota</taxon>
        <taxon>Alphaproteobacteria</taxon>
        <taxon>Sphingomonadales</taxon>
        <taxon>Sphingosinicellaceae</taxon>
        <taxon>Sandaracinobacter</taxon>
    </lineage>
</organism>
<reference evidence="2 3" key="1">
    <citation type="submission" date="2019-06" db="EMBL/GenBank/DDBJ databases">
        <authorList>
            <person name="Lee I."/>
            <person name="Jang G.I."/>
            <person name="Hwang C.Y."/>
        </authorList>
    </citation>
    <scope>NUCLEOTIDE SEQUENCE [LARGE SCALE GENOMIC DNA]</scope>
    <source>
        <strain evidence="2 3">PAMC 28131</strain>
    </source>
</reference>
<name>A0A501XP64_9SPHN</name>
<feature type="transmembrane region" description="Helical" evidence="1">
    <location>
        <begin position="108"/>
        <end position="127"/>
    </location>
</feature>
<protein>
    <recommendedName>
        <fullName evidence="4">Carbon monoxide dehydrogenase subunit G</fullName>
    </recommendedName>
</protein>
<keyword evidence="1" id="KW-1133">Transmembrane helix</keyword>
<evidence type="ECO:0008006" key="4">
    <source>
        <dbReference type="Google" id="ProtNLM"/>
    </source>
</evidence>
<comment type="caution">
    <text evidence="2">The sequence shown here is derived from an EMBL/GenBank/DDBJ whole genome shotgun (WGS) entry which is preliminary data.</text>
</comment>
<sequence length="128" mass="13608">MRVSGDVRIDAPRPELWAALARMGGESRGIEGVERLETAGEDHLAAVVASGGRLTRLDIRLLNATNGGTQLAYEADLRDAAGAAEVDAEIRVFLAELARAVHRPGLPGWAWIGGLVLMVLATLLALMR</sequence>
<dbReference type="EMBL" id="VFSU01000018">
    <property type="protein sequence ID" value="TPE62451.1"/>
    <property type="molecule type" value="Genomic_DNA"/>
</dbReference>
<dbReference type="OrthoDB" id="9787428at2"/>
<proteinExistence type="predicted"/>